<name>A0AA47N4A6_MERPO</name>
<comment type="caution">
    <text evidence="2">The sequence shown here is derived from an EMBL/GenBank/DDBJ whole genome shotgun (WGS) entry which is preliminary data.</text>
</comment>
<keyword evidence="3" id="KW-1185">Reference proteome</keyword>
<proteinExistence type="predicted"/>
<gene>
    <name evidence="2" type="ORF">N1851_007340</name>
</gene>
<dbReference type="GO" id="GO:0035869">
    <property type="term" value="C:ciliary transition zone"/>
    <property type="evidence" value="ECO:0007669"/>
    <property type="project" value="TreeGrafter"/>
</dbReference>
<sequence length="110" mass="12964">MGTTRLQQQPADWSLRRCADDDGESRKELRVWMRRKQRERLTAYQRQREELRQLERQPFASGKALNSTFTYQAAVKKIKEDKDKYVPAFNVDRQWGVCGALMACPQRTAI</sequence>
<reference evidence="2" key="1">
    <citation type="journal article" date="2023" name="Front. Mar. Sci.">
        <title>A new Merluccius polli reference genome to investigate the effects of global change in West African waters.</title>
        <authorList>
            <person name="Mateo J.L."/>
            <person name="Blanco-Fernandez C."/>
            <person name="Garcia-Vazquez E."/>
            <person name="Machado-Schiaffino G."/>
        </authorList>
    </citation>
    <scope>NUCLEOTIDE SEQUENCE</scope>
    <source>
        <strain evidence="2">C29</strain>
        <tissue evidence="2">Fin</tissue>
    </source>
</reference>
<organism evidence="2 3">
    <name type="scientific">Merluccius polli</name>
    <name type="common">Benguela hake</name>
    <name type="synonym">Merluccius cadenati</name>
    <dbReference type="NCBI Taxonomy" id="89951"/>
    <lineage>
        <taxon>Eukaryota</taxon>
        <taxon>Metazoa</taxon>
        <taxon>Chordata</taxon>
        <taxon>Craniata</taxon>
        <taxon>Vertebrata</taxon>
        <taxon>Euteleostomi</taxon>
        <taxon>Actinopterygii</taxon>
        <taxon>Neopterygii</taxon>
        <taxon>Teleostei</taxon>
        <taxon>Neoteleostei</taxon>
        <taxon>Acanthomorphata</taxon>
        <taxon>Zeiogadaria</taxon>
        <taxon>Gadariae</taxon>
        <taxon>Gadiformes</taxon>
        <taxon>Gadoidei</taxon>
        <taxon>Merlucciidae</taxon>
        <taxon>Merluccius</taxon>
    </lineage>
</organism>
<feature type="compositionally biased region" description="Polar residues" evidence="1">
    <location>
        <begin position="1"/>
        <end position="11"/>
    </location>
</feature>
<accession>A0AA47N4A6</accession>
<evidence type="ECO:0000313" key="3">
    <source>
        <dbReference type="Proteomes" id="UP001174136"/>
    </source>
</evidence>
<dbReference type="PANTHER" id="PTHR14492">
    <property type="entry name" value="JBTS17"/>
    <property type="match status" value="1"/>
</dbReference>
<feature type="region of interest" description="Disordered" evidence="1">
    <location>
        <begin position="1"/>
        <end position="24"/>
    </location>
</feature>
<feature type="compositionally biased region" description="Basic and acidic residues" evidence="1">
    <location>
        <begin position="14"/>
        <end position="24"/>
    </location>
</feature>
<dbReference type="PANTHER" id="PTHR14492:SF4">
    <property type="entry name" value="CILIOGENESIS AND PLANAR POLARITY EFFECTOR 1"/>
    <property type="match status" value="1"/>
</dbReference>
<evidence type="ECO:0000313" key="2">
    <source>
        <dbReference type="EMBL" id="KAK0151367.1"/>
    </source>
</evidence>
<dbReference type="AlphaFoldDB" id="A0AA47N4A6"/>
<protein>
    <submittedName>
        <fullName evidence="2">Uncharacterized protein</fullName>
    </submittedName>
</protein>
<dbReference type="InterPro" id="IPR028236">
    <property type="entry name" value="CPLANE1"/>
</dbReference>
<dbReference type="EMBL" id="JAOPHQ010001255">
    <property type="protein sequence ID" value="KAK0151367.1"/>
    <property type="molecule type" value="Genomic_DNA"/>
</dbReference>
<dbReference type="Pfam" id="PF15392">
    <property type="entry name" value="Joubert"/>
    <property type="match status" value="1"/>
</dbReference>
<evidence type="ECO:0000256" key="1">
    <source>
        <dbReference type="SAM" id="MobiDB-lite"/>
    </source>
</evidence>
<dbReference type="Proteomes" id="UP001174136">
    <property type="component" value="Unassembled WGS sequence"/>
</dbReference>
<dbReference type="GO" id="GO:0060271">
    <property type="term" value="P:cilium assembly"/>
    <property type="evidence" value="ECO:0007669"/>
    <property type="project" value="TreeGrafter"/>
</dbReference>